<dbReference type="GeneID" id="92207675"/>
<evidence type="ECO:0000259" key="4">
    <source>
        <dbReference type="PROSITE" id="PS50196"/>
    </source>
</evidence>
<feature type="compositionally biased region" description="Basic and acidic residues" evidence="3">
    <location>
        <begin position="1"/>
        <end position="13"/>
    </location>
</feature>
<feature type="region of interest" description="Disordered" evidence="3">
    <location>
        <begin position="65"/>
        <end position="283"/>
    </location>
</feature>
<feature type="compositionally biased region" description="Acidic residues" evidence="3">
    <location>
        <begin position="72"/>
        <end position="82"/>
    </location>
</feature>
<accession>A0ABP0ZM27</accession>
<sequence length="433" mass="47658">MPDESPAKRKIETEETLQNNKLKRTRSIGHEDLRSSIAEEVKQIFENRISRLETRVSVLEKILEFGGGSEDAKEDVEIESAETDIKVDSQPPPPSEDKSGVKDEEVKQKTQPPALPPRAKAAFGGTAFQFKPLTNGATSKQPDDNRVVEHKETARSVPVSSKPVFGATTSFGNMGKSKSNSNNTAASATTFGSKSTHSVDKKPSDSTTQTDKPNQSPVTFGSTFGSKSRFGNAFQDSIKQKSFLDDDDDNDDTDDDDDNEDGGNKDNASRENSSGSKDKEAFHGGKEELQTSTTTHQFQQVDLNPVEQTTGEENESSLFTSNAKLFELDLSKISEGWKERGVGPLHLNQSKDEAKSVRLVMRSQGLLRVILNYKIAKETEILRGLEASLAPGKYLRLNSVNAEGRPVQFLIKFANEKLRDELIDQIDKLKSGM</sequence>
<protein>
    <recommendedName>
        <fullName evidence="4">RanBD1 domain-containing protein</fullName>
    </recommendedName>
</protein>
<dbReference type="SMART" id="SM00160">
    <property type="entry name" value="RanBD"/>
    <property type="match status" value="1"/>
</dbReference>
<gene>
    <name evidence="5" type="ORF">LODBEIA_P24790</name>
</gene>
<dbReference type="InterPro" id="IPR011993">
    <property type="entry name" value="PH-like_dom_sf"/>
</dbReference>
<dbReference type="Proteomes" id="UP001497383">
    <property type="component" value="Chromosome 3"/>
</dbReference>
<proteinExistence type="predicted"/>
<dbReference type="InterPro" id="IPR045255">
    <property type="entry name" value="RanBP1-like"/>
</dbReference>
<evidence type="ECO:0000313" key="5">
    <source>
        <dbReference type="EMBL" id="CAK9438220.1"/>
    </source>
</evidence>
<dbReference type="PANTHER" id="PTHR23138:SF142">
    <property type="entry name" value="RAN-BINDING PROTEIN 3B-RELATED"/>
    <property type="match status" value="1"/>
</dbReference>
<feature type="compositionally biased region" description="Low complexity" evidence="3">
    <location>
        <begin position="176"/>
        <end position="190"/>
    </location>
</feature>
<dbReference type="InterPro" id="IPR000156">
    <property type="entry name" value="Ran_bind_dom"/>
</dbReference>
<dbReference type="PROSITE" id="PS50196">
    <property type="entry name" value="RANBD1"/>
    <property type="match status" value="1"/>
</dbReference>
<evidence type="ECO:0000256" key="3">
    <source>
        <dbReference type="SAM" id="MobiDB-lite"/>
    </source>
</evidence>
<dbReference type="SUPFAM" id="SSF50729">
    <property type="entry name" value="PH domain-like"/>
    <property type="match status" value="1"/>
</dbReference>
<keyword evidence="2" id="KW-0539">Nucleus</keyword>
<dbReference type="RefSeq" id="XP_066829417.1">
    <property type="nucleotide sequence ID" value="XM_066972482.1"/>
</dbReference>
<feature type="region of interest" description="Disordered" evidence="3">
    <location>
        <begin position="1"/>
        <end position="35"/>
    </location>
</feature>
<feature type="compositionally biased region" description="Polar residues" evidence="3">
    <location>
        <begin position="205"/>
        <end position="226"/>
    </location>
</feature>
<evidence type="ECO:0000256" key="1">
    <source>
        <dbReference type="ARBA" id="ARBA00004123"/>
    </source>
</evidence>
<dbReference type="Pfam" id="PF00638">
    <property type="entry name" value="Ran_BP1"/>
    <property type="match status" value="1"/>
</dbReference>
<evidence type="ECO:0000256" key="2">
    <source>
        <dbReference type="ARBA" id="ARBA00023242"/>
    </source>
</evidence>
<evidence type="ECO:0000313" key="6">
    <source>
        <dbReference type="Proteomes" id="UP001497383"/>
    </source>
</evidence>
<keyword evidence="6" id="KW-1185">Reference proteome</keyword>
<dbReference type="PANTHER" id="PTHR23138">
    <property type="entry name" value="RAN BINDING PROTEIN"/>
    <property type="match status" value="1"/>
</dbReference>
<feature type="compositionally biased region" description="Basic and acidic residues" evidence="3">
    <location>
        <begin position="141"/>
        <end position="154"/>
    </location>
</feature>
<dbReference type="EMBL" id="OZ022407">
    <property type="protein sequence ID" value="CAK9438220.1"/>
    <property type="molecule type" value="Genomic_DNA"/>
</dbReference>
<organism evidence="5 6">
    <name type="scientific">Lodderomyces beijingensis</name>
    <dbReference type="NCBI Taxonomy" id="1775926"/>
    <lineage>
        <taxon>Eukaryota</taxon>
        <taxon>Fungi</taxon>
        <taxon>Dikarya</taxon>
        <taxon>Ascomycota</taxon>
        <taxon>Saccharomycotina</taxon>
        <taxon>Pichiomycetes</taxon>
        <taxon>Debaryomycetaceae</taxon>
        <taxon>Candida/Lodderomyces clade</taxon>
        <taxon>Lodderomyces</taxon>
    </lineage>
</organism>
<reference evidence="5 6" key="1">
    <citation type="submission" date="2024-03" db="EMBL/GenBank/DDBJ databases">
        <authorList>
            <person name="Brejova B."/>
        </authorList>
    </citation>
    <scope>NUCLEOTIDE SEQUENCE [LARGE SCALE GENOMIC DNA]</scope>
    <source>
        <strain evidence="5 6">CBS 14171</strain>
    </source>
</reference>
<dbReference type="Gene3D" id="2.30.29.30">
    <property type="entry name" value="Pleckstrin-homology domain (PH domain)/Phosphotyrosine-binding domain (PTB)"/>
    <property type="match status" value="1"/>
</dbReference>
<comment type="subcellular location">
    <subcellularLocation>
        <location evidence="1">Nucleus</location>
    </subcellularLocation>
</comment>
<feature type="compositionally biased region" description="Acidic residues" evidence="3">
    <location>
        <begin position="245"/>
        <end position="261"/>
    </location>
</feature>
<feature type="compositionally biased region" description="Basic and acidic residues" evidence="3">
    <location>
        <begin position="95"/>
        <end position="108"/>
    </location>
</feature>
<feature type="domain" description="RanBD1" evidence="4">
    <location>
        <begin position="302"/>
        <end position="433"/>
    </location>
</feature>
<name>A0ABP0ZM27_9ASCO</name>